<accession>A0A2I0VDL6</accession>
<proteinExistence type="predicted"/>
<reference evidence="1 2" key="2">
    <citation type="journal article" date="2017" name="Nature">
        <title>The Apostasia genome and the evolution of orchids.</title>
        <authorList>
            <person name="Zhang G.Q."/>
            <person name="Liu K.W."/>
            <person name="Li Z."/>
            <person name="Lohaus R."/>
            <person name="Hsiao Y.Y."/>
            <person name="Niu S.C."/>
            <person name="Wang J.Y."/>
            <person name="Lin Y.C."/>
            <person name="Xu Q."/>
            <person name="Chen L.J."/>
            <person name="Yoshida K."/>
            <person name="Fujiwara S."/>
            <person name="Wang Z.W."/>
            <person name="Zhang Y.Q."/>
            <person name="Mitsuda N."/>
            <person name="Wang M."/>
            <person name="Liu G.H."/>
            <person name="Pecoraro L."/>
            <person name="Huang H.X."/>
            <person name="Xiao X.J."/>
            <person name="Lin M."/>
            <person name="Wu X.Y."/>
            <person name="Wu W.L."/>
            <person name="Chen Y.Y."/>
            <person name="Chang S.B."/>
            <person name="Sakamoto S."/>
            <person name="Ohme-Takagi M."/>
            <person name="Yagi M."/>
            <person name="Zeng S.J."/>
            <person name="Shen C.Y."/>
            <person name="Yeh C.M."/>
            <person name="Luo Y.B."/>
            <person name="Tsai W.C."/>
            <person name="Van de Peer Y."/>
            <person name="Liu Z.J."/>
        </authorList>
    </citation>
    <scope>NUCLEOTIDE SEQUENCE [LARGE SCALE GENOMIC DNA]</scope>
    <source>
        <tissue evidence="1">The whole plant</tissue>
    </source>
</reference>
<evidence type="ECO:0000313" key="2">
    <source>
        <dbReference type="Proteomes" id="UP000233837"/>
    </source>
</evidence>
<dbReference type="STRING" id="906689.A0A2I0VDL6"/>
<dbReference type="CDD" id="cd09272">
    <property type="entry name" value="RNase_HI_RT_Ty1"/>
    <property type="match status" value="1"/>
</dbReference>
<evidence type="ECO:0000313" key="1">
    <source>
        <dbReference type="EMBL" id="PKU61491.1"/>
    </source>
</evidence>
<gene>
    <name evidence="1" type="ORF">MA16_Dca029084</name>
</gene>
<name>A0A2I0VDL6_9ASPA</name>
<protein>
    <submittedName>
        <fullName evidence="1">Retrovirus-related Pol polyprotein from transposon TNT 1-94</fullName>
    </submittedName>
</protein>
<keyword evidence="2" id="KW-1185">Reference proteome</keyword>
<dbReference type="PANTHER" id="PTHR11439">
    <property type="entry name" value="GAG-POL-RELATED RETROTRANSPOSON"/>
    <property type="match status" value="1"/>
</dbReference>
<dbReference type="PANTHER" id="PTHR11439:SF498">
    <property type="entry name" value="DNAK FAMILY PROTEIN"/>
    <property type="match status" value="1"/>
</dbReference>
<dbReference type="AlphaFoldDB" id="A0A2I0VDL6"/>
<dbReference type="EMBL" id="KZ504671">
    <property type="protein sequence ID" value="PKU61491.1"/>
    <property type="molecule type" value="Genomic_DNA"/>
</dbReference>
<sequence>MWLRRLLSDFHIPCSTATPLFCDNVSALALANNPVFHARTKNIEVDYHFIRDCIKNGHITVHHIASVDQPADVFTKSLSSSRFLLLRNKLTIHG</sequence>
<organism evidence="1 2">
    <name type="scientific">Dendrobium catenatum</name>
    <dbReference type="NCBI Taxonomy" id="906689"/>
    <lineage>
        <taxon>Eukaryota</taxon>
        <taxon>Viridiplantae</taxon>
        <taxon>Streptophyta</taxon>
        <taxon>Embryophyta</taxon>
        <taxon>Tracheophyta</taxon>
        <taxon>Spermatophyta</taxon>
        <taxon>Magnoliopsida</taxon>
        <taxon>Liliopsida</taxon>
        <taxon>Asparagales</taxon>
        <taxon>Orchidaceae</taxon>
        <taxon>Epidendroideae</taxon>
        <taxon>Malaxideae</taxon>
        <taxon>Dendrobiinae</taxon>
        <taxon>Dendrobium</taxon>
    </lineage>
</organism>
<dbReference type="Proteomes" id="UP000233837">
    <property type="component" value="Unassembled WGS sequence"/>
</dbReference>
<reference evidence="1 2" key="1">
    <citation type="journal article" date="2016" name="Sci. Rep.">
        <title>The Dendrobium catenatum Lindl. genome sequence provides insights into polysaccharide synthase, floral development and adaptive evolution.</title>
        <authorList>
            <person name="Zhang G.Q."/>
            <person name="Xu Q."/>
            <person name="Bian C."/>
            <person name="Tsai W.C."/>
            <person name="Yeh C.M."/>
            <person name="Liu K.W."/>
            <person name="Yoshida K."/>
            <person name="Zhang L.S."/>
            <person name="Chang S.B."/>
            <person name="Chen F."/>
            <person name="Shi Y."/>
            <person name="Su Y.Y."/>
            <person name="Zhang Y.Q."/>
            <person name="Chen L.J."/>
            <person name="Yin Y."/>
            <person name="Lin M."/>
            <person name="Huang H."/>
            <person name="Deng H."/>
            <person name="Wang Z.W."/>
            <person name="Zhu S.L."/>
            <person name="Zhao X."/>
            <person name="Deng C."/>
            <person name="Niu S.C."/>
            <person name="Huang J."/>
            <person name="Wang M."/>
            <person name="Liu G.H."/>
            <person name="Yang H.J."/>
            <person name="Xiao X.J."/>
            <person name="Hsiao Y.Y."/>
            <person name="Wu W.L."/>
            <person name="Chen Y.Y."/>
            <person name="Mitsuda N."/>
            <person name="Ohme-Takagi M."/>
            <person name="Luo Y.B."/>
            <person name="Van de Peer Y."/>
            <person name="Liu Z.J."/>
        </authorList>
    </citation>
    <scope>NUCLEOTIDE SEQUENCE [LARGE SCALE GENOMIC DNA]</scope>
    <source>
        <tissue evidence="1">The whole plant</tissue>
    </source>
</reference>